<keyword evidence="1" id="KW-0732">Signal</keyword>
<dbReference type="RefSeq" id="WP_219803332.1">
    <property type="nucleotide sequence ID" value="NZ_CP080096.1"/>
</dbReference>
<evidence type="ECO:0000313" key="3">
    <source>
        <dbReference type="Proteomes" id="UP000826462"/>
    </source>
</evidence>
<evidence type="ECO:0000313" key="2">
    <source>
        <dbReference type="EMBL" id="QYD73511.1"/>
    </source>
</evidence>
<protein>
    <submittedName>
        <fullName evidence="2">Uncharacterized protein</fullName>
    </submittedName>
</protein>
<organism evidence="2 3">
    <name type="scientific">Paraburkholderia edwinii</name>
    <dbReference type="NCBI Taxonomy" id="2861782"/>
    <lineage>
        <taxon>Bacteria</taxon>
        <taxon>Pseudomonadati</taxon>
        <taxon>Pseudomonadota</taxon>
        <taxon>Betaproteobacteria</taxon>
        <taxon>Burkholderiales</taxon>
        <taxon>Burkholderiaceae</taxon>
        <taxon>Paraburkholderia</taxon>
    </lineage>
</organism>
<name>A0ABX8UXA0_9BURK</name>
<proteinExistence type="predicted"/>
<gene>
    <name evidence="2" type="ORF">KZJ38_28230</name>
</gene>
<dbReference type="EMBL" id="CP080096">
    <property type="protein sequence ID" value="QYD73511.1"/>
    <property type="molecule type" value="Genomic_DNA"/>
</dbReference>
<feature type="chain" id="PRO_5046327456" evidence="1">
    <location>
        <begin position="24"/>
        <end position="128"/>
    </location>
</feature>
<evidence type="ECO:0000256" key="1">
    <source>
        <dbReference type="SAM" id="SignalP"/>
    </source>
</evidence>
<sequence>MKYLLAAKVATAVAITASTAAMADTSALQCDIGYVSGVGGSVPSLREYLATPRLDQYRFLKDNDIHCQVSDEGRASACTGVTTLSHAKVSIYENIDSNLVSVVARVELEHGTYPVIIAVPKKDVQCEQ</sequence>
<accession>A0ABX8UXA0</accession>
<feature type="signal peptide" evidence="1">
    <location>
        <begin position="1"/>
        <end position="23"/>
    </location>
</feature>
<keyword evidence="3" id="KW-1185">Reference proteome</keyword>
<reference evidence="2 3" key="1">
    <citation type="submission" date="2021-07" db="EMBL/GenBank/DDBJ databases">
        <title>Paraburkholderia edwinii protects Aspergillus sp. from phenazines by acting as a toxin sponge.</title>
        <authorList>
            <person name="Dahlstrom K.M."/>
            <person name="Newman D.K."/>
        </authorList>
    </citation>
    <scope>NUCLEOTIDE SEQUENCE [LARGE SCALE GENOMIC DNA]</scope>
    <source>
        <strain evidence="2 3">Pe01</strain>
    </source>
</reference>
<dbReference type="Proteomes" id="UP000826462">
    <property type="component" value="Chromosome 2"/>
</dbReference>